<dbReference type="AlphaFoldDB" id="A0A5B7IYU1"/>
<comment type="caution">
    <text evidence="1">The sequence shown here is derived from an EMBL/GenBank/DDBJ whole genome shotgun (WGS) entry which is preliminary data.</text>
</comment>
<evidence type="ECO:0000313" key="2">
    <source>
        <dbReference type="Proteomes" id="UP000324222"/>
    </source>
</evidence>
<dbReference type="EMBL" id="VSRR010079866">
    <property type="protein sequence ID" value="MPC89092.1"/>
    <property type="molecule type" value="Genomic_DNA"/>
</dbReference>
<protein>
    <submittedName>
        <fullName evidence="1">Uncharacterized protein</fullName>
    </submittedName>
</protein>
<gene>
    <name evidence="1" type="ORF">E2C01_084022</name>
</gene>
<reference evidence="1 2" key="1">
    <citation type="submission" date="2019-05" db="EMBL/GenBank/DDBJ databases">
        <title>Another draft genome of Portunus trituberculatus and its Hox gene families provides insights of decapod evolution.</title>
        <authorList>
            <person name="Jeong J.-H."/>
            <person name="Song I."/>
            <person name="Kim S."/>
            <person name="Choi T."/>
            <person name="Kim D."/>
            <person name="Ryu S."/>
            <person name="Kim W."/>
        </authorList>
    </citation>
    <scope>NUCLEOTIDE SEQUENCE [LARGE SCALE GENOMIC DNA]</scope>
    <source>
        <tissue evidence="1">Muscle</tissue>
    </source>
</reference>
<proteinExistence type="predicted"/>
<organism evidence="1 2">
    <name type="scientific">Portunus trituberculatus</name>
    <name type="common">Swimming crab</name>
    <name type="synonym">Neptunus trituberculatus</name>
    <dbReference type="NCBI Taxonomy" id="210409"/>
    <lineage>
        <taxon>Eukaryota</taxon>
        <taxon>Metazoa</taxon>
        <taxon>Ecdysozoa</taxon>
        <taxon>Arthropoda</taxon>
        <taxon>Crustacea</taxon>
        <taxon>Multicrustacea</taxon>
        <taxon>Malacostraca</taxon>
        <taxon>Eumalacostraca</taxon>
        <taxon>Eucarida</taxon>
        <taxon>Decapoda</taxon>
        <taxon>Pleocyemata</taxon>
        <taxon>Brachyura</taxon>
        <taxon>Eubrachyura</taxon>
        <taxon>Portunoidea</taxon>
        <taxon>Portunidae</taxon>
        <taxon>Portuninae</taxon>
        <taxon>Portunus</taxon>
    </lineage>
</organism>
<evidence type="ECO:0000313" key="1">
    <source>
        <dbReference type="EMBL" id="MPC89092.1"/>
    </source>
</evidence>
<sequence length="66" mass="7388">METIETLSEVCHVRTRGNDTVGKYRIYTLFMVRVLRSWRVHEGCLSGCLAGCLSGMCLPESGGFEM</sequence>
<dbReference type="Proteomes" id="UP000324222">
    <property type="component" value="Unassembled WGS sequence"/>
</dbReference>
<accession>A0A5B7IYU1</accession>
<name>A0A5B7IYU1_PORTR</name>
<keyword evidence="2" id="KW-1185">Reference proteome</keyword>